<dbReference type="eggNOG" id="KOG1579">
    <property type="taxonomic scope" value="Eukaryota"/>
</dbReference>
<dbReference type="GeneID" id="6497469"/>
<dbReference type="Pfam" id="PF02574">
    <property type="entry name" value="S-methyl_trans"/>
    <property type="match status" value="1"/>
</dbReference>
<dbReference type="EMBL" id="CH902620">
    <property type="protein sequence ID" value="EDV31239.1"/>
    <property type="molecule type" value="Genomic_DNA"/>
</dbReference>
<name>B3MPE3_DROAN</name>
<accession>B3MPE3</accession>
<evidence type="ECO:0000256" key="3">
    <source>
        <dbReference type="ARBA" id="ARBA00022723"/>
    </source>
</evidence>
<dbReference type="FunFam" id="3.20.20.330:FF:000002">
    <property type="entry name" value="Homocysteine S-methyltransferase"/>
    <property type="match status" value="1"/>
</dbReference>
<keyword evidence="4 6" id="KW-0862">Zinc</keyword>
<dbReference type="OMA" id="TECYEAQ"/>
<dbReference type="InterPro" id="IPR036589">
    <property type="entry name" value="HCY_dom_sf"/>
</dbReference>
<keyword evidence="9" id="KW-1185">Reference proteome</keyword>
<gene>
    <name evidence="8" type="primary">Dana\GF14647</name>
    <name evidence="8" type="synonym">dana_GLEANR_15410</name>
    <name evidence="8" type="ORF">GF14647</name>
</gene>
<feature type="binding site" evidence="6">
    <location>
        <position position="238"/>
    </location>
    <ligand>
        <name>Zn(2+)</name>
        <dbReference type="ChEBI" id="CHEBI:29105"/>
    </ligand>
</feature>
<keyword evidence="2 6" id="KW-0808">Transferase</keyword>
<dbReference type="HOGENOM" id="CLU_004914_3_2_1"/>
<dbReference type="OrthoDB" id="261426at2759"/>
<keyword evidence="1 6" id="KW-0489">Methyltransferase</keyword>
<dbReference type="GO" id="GO:0032259">
    <property type="term" value="P:methylation"/>
    <property type="evidence" value="ECO:0007669"/>
    <property type="project" value="UniProtKB-KW"/>
</dbReference>
<dbReference type="FunCoup" id="B3MPE3">
    <property type="interactions" value="78"/>
</dbReference>
<dbReference type="SUPFAM" id="SSF82282">
    <property type="entry name" value="Homocysteine S-methyltransferase"/>
    <property type="match status" value="1"/>
</dbReference>
<evidence type="ECO:0000313" key="8">
    <source>
        <dbReference type="EMBL" id="EDV31239.1"/>
    </source>
</evidence>
<dbReference type="NCBIfam" id="NF007020">
    <property type="entry name" value="PRK09485.1"/>
    <property type="match status" value="1"/>
</dbReference>
<dbReference type="InterPro" id="IPR003726">
    <property type="entry name" value="HCY_dom"/>
</dbReference>
<sequence length="331" mass="36736">MGLTRVLVKDGGFGTQMTVHVGNSVDGDPLWSSRFNATNPSAIISTHLDFLQNGADIILTNTYQSSVEGYMEYLELDEEQSIELIRNTVRLAHIAKERYLSECYQAQLSVPEGYPLIIASIGPFGAHLHDGSEYTGSYADYVPAKEITDWHRVRIEACLEAGVDALAIETIPCQMEAEALVEMLCDDYPDVKFWVAFQCKDESTLAHGETFADAATAIWDLLAERNAQDKCLAVGVNCVHPKFVTPLFKSLNGERGADEQIPLVVYPNSGETYDVDNGWQGREHCVPLANYVPEWAQLGAKVIGGCCRTYARDIRHIGEAIRDWNKLKKLS</sequence>
<feature type="binding site" evidence="6">
    <location>
        <position position="307"/>
    </location>
    <ligand>
        <name>Zn(2+)</name>
        <dbReference type="ChEBI" id="CHEBI:29105"/>
    </ligand>
</feature>
<evidence type="ECO:0000256" key="2">
    <source>
        <dbReference type="ARBA" id="ARBA00022679"/>
    </source>
</evidence>
<dbReference type="PhylomeDB" id="B3MPE3"/>
<feature type="domain" description="Hcy-binding" evidence="7">
    <location>
        <begin position="1"/>
        <end position="321"/>
    </location>
</feature>
<proteinExistence type="predicted"/>
<dbReference type="Gene3D" id="3.20.20.330">
    <property type="entry name" value="Homocysteine-binding-like domain"/>
    <property type="match status" value="1"/>
</dbReference>
<evidence type="ECO:0000256" key="6">
    <source>
        <dbReference type="PROSITE-ProRule" id="PRU00333"/>
    </source>
</evidence>
<organism evidence="8 9">
    <name type="scientific">Drosophila ananassae</name>
    <name type="common">Fruit fly</name>
    <dbReference type="NCBI Taxonomy" id="7217"/>
    <lineage>
        <taxon>Eukaryota</taxon>
        <taxon>Metazoa</taxon>
        <taxon>Ecdysozoa</taxon>
        <taxon>Arthropoda</taxon>
        <taxon>Hexapoda</taxon>
        <taxon>Insecta</taxon>
        <taxon>Pterygota</taxon>
        <taxon>Neoptera</taxon>
        <taxon>Endopterygota</taxon>
        <taxon>Diptera</taxon>
        <taxon>Brachycera</taxon>
        <taxon>Muscomorpha</taxon>
        <taxon>Ephydroidea</taxon>
        <taxon>Drosophilidae</taxon>
        <taxon>Drosophila</taxon>
        <taxon>Sophophora</taxon>
    </lineage>
</organism>
<dbReference type="PANTHER" id="PTHR46015:SF1">
    <property type="entry name" value="HOMOCYSTEINE S-METHYLTRANSFERASE-LIKE ISOFORM 1"/>
    <property type="match status" value="1"/>
</dbReference>
<evidence type="ECO:0000313" key="9">
    <source>
        <dbReference type="Proteomes" id="UP000007801"/>
    </source>
</evidence>
<dbReference type="STRING" id="7217.B3MPE3"/>
<dbReference type="InParanoid" id="B3MPE3"/>
<dbReference type="KEGG" id="dan:6497469"/>
<comment type="pathway">
    <text evidence="5">Amino-acid biosynthesis; L-methionine biosynthesis via de novo pathway.</text>
</comment>
<keyword evidence="3 6" id="KW-0479">Metal-binding</keyword>
<dbReference type="GO" id="GO:0046872">
    <property type="term" value="F:metal ion binding"/>
    <property type="evidence" value="ECO:0007669"/>
    <property type="project" value="UniProtKB-KW"/>
</dbReference>
<protein>
    <recommendedName>
        <fullName evidence="7">Hcy-binding domain-containing protein</fullName>
    </recommendedName>
</protein>
<dbReference type="InterPro" id="IPR051486">
    <property type="entry name" value="Hcy_S-methyltransferase"/>
</dbReference>
<feature type="binding site" evidence="6">
    <location>
        <position position="306"/>
    </location>
    <ligand>
        <name>Zn(2+)</name>
        <dbReference type="ChEBI" id="CHEBI:29105"/>
    </ligand>
</feature>
<dbReference type="GO" id="GO:0008898">
    <property type="term" value="F:S-adenosylmethionine-homocysteine S-methyltransferase activity"/>
    <property type="evidence" value="ECO:0007669"/>
    <property type="project" value="TreeGrafter"/>
</dbReference>
<evidence type="ECO:0000256" key="1">
    <source>
        <dbReference type="ARBA" id="ARBA00022603"/>
    </source>
</evidence>
<evidence type="ECO:0000256" key="5">
    <source>
        <dbReference type="ARBA" id="ARBA00034478"/>
    </source>
</evidence>
<dbReference type="AlphaFoldDB" id="B3MPE3"/>
<comment type="cofactor">
    <cofactor evidence="6">
        <name>Zn(2+)</name>
        <dbReference type="ChEBI" id="CHEBI:29105"/>
    </cofactor>
</comment>
<dbReference type="PROSITE" id="PS50970">
    <property type="entry name" value="HCY"/>
    <property type="match status" value="1"/>
</dbReference>
<reference evidence="8 9" key="1">
    <citation type="journal article" date="2007" name="Nature">
        <title>Evolution of genes and genomes on the Drosophila phylogeny.</title>
        <authorList>
            <consortium name="Drosophila 12 Genomes Consortium"/>
            <person name="Clark A.G."/>
            <person name="Eisen M.B."/>
            <person name="Smith D.R."/>
            <person name="Bergman C.M."/>
            <person name="Oliver B."/>
            <person name="Markow T.A."/>
            <person name="Kaufman T.C."/>
            <person name="Kellis M."/>
            <person name="Gelbart W."/>
            <person name="Iyer V.N."/>
            <person name="Pollard D.A."/>
            <person name="Sackton T.B."/>
            <person name="Larracuente A.M."/>
            <person name="Singh N.D."/>
            <person name="Abad J.P."/>
            <person name="Abt D.N."/>
            <person name="Adryan B."/>
            <person name="Aguade M."/>
            <person name="Akashi H."/>
            <person name="Anderson W.W."/>
            <person name="Aquadro C.F."/>
            <person name="Ardell D.H."/>
            <person name="Arguello R."/>
            <person name="Artieri C.G."/>
            <person name="Barbash D.A."/>
            <person name="Barker D."/>
            <person name="Barsanti P."/>
            <person name="Batterham P."/>
            <person name="Batzoglou S."/>
            <person name="Begun D."/>
            <person name="Bhutkar A."/>
            <person name="Blanco E."/>
            <person name="Bosak S.A."/>
            <person name="Bradley R.K."/>
            <person name="Brand A.D."/>
            <person name="Brent M.R."/>
            <person name="Brooks A.N."/>
            <person name="Brown R.H."/>
            <person name="Butlin R.K."/>
            <person name="Caggese C."/>
            <person name="Calvi B.R."/>
            <person name="Bernardo de Carvalho A."/>
            <person name="Caspi A."/>
            <person name="Castrezana S."/>
            <person name="Celniker S.E."/>
            <person name="Chang J.L."/>
            <person name="Chapple C."/>
            <person name="Chatterji S."/>
            <person name="Chinwalla A."/>
            <person name="Civetta A."/>
            <person name="Clifton S.W."/>
            <person name="Comeron J.M."/>
            <person name="Costello J.C."/>
            <person name="Coyne J.A."/>
            <person name="Daub J."/>
            <person name="David R.G."/>
            <person name="Delcher A.L."/>
            <person name="Delehaunty K."/>
            <person name="Do C.B."/>
            <person name="Ebling H."/>
            <person name="Edwards K."/>
            <person name="Eickbush T."/>
            <person name="Evans J.D."/>
            <person name="Filipski A."/>
            <person name="Findeiss S."/>
            <person name="Freyhult E."/>
            <person name="Fulton L."/>
            <person name="Fulton R."/>
            <person name="Garcia A.C."/>
            <person name="Gardiner A."/>
            <person name="Garfield D.A."/>
            <person name="Garvin B.E."/>
            <person name="Gibson G."/>
            <person name="Gilbert D."/>
            <person name="Gnerre S."/>
            <person name="Godfrey J."/>
            <person name="Good R."/>
            <person name="Gotea V."/>
            <person name="Gravely B."/>
            <person name="Greenberg A.J."/>
            <person name="Griffiths-Jones S."/>
            <person name="Gross S."/>
            <person name="Guigo R."/>
            <person name="Gustafson E.A."/>
            <person name="Haerty W."/>
            <person name="Hahn M.W."/>
            <person name="Halligan D.L."/>
            <person name="Halpern A.L."/>
            <person name="Halter G.M."/>
            <person name="Han M.V."/>
            <person name="Heger A."/>
            <person name="Hillier L."/>
            <person name="Hinrichs A.S."/>
            <person name="Holmes I."/>
            <person name="Hoskins R.A."/>
            <person name="Hubisz M.J."/>
            <person name="Hultmark D."/>
            <person name="Huntley M.A."/>
            <person name="Jaffe D.B."/>
            <person name="Jagadeeshan S."/>
            <person name="Jeck W.R."/>
            <person name="Johnson J."/>
            <person name="Jones C.D."/>
            <person name="Jordan W.C."/>
            <person name="Karpen G.H."/>
            <person name="Kataoka E."/>
            <person name="Keightley P.D."/>
            <person name="Kheradpour P."/>
            <person name="Kirkness E.F."/>
            <person name="Koerich L.B."/>
            <person name="Kristiansen K."/>
            <person name="Kudrna D."/>
            <person name="Kulathinal R.J."/>
            <person name="Kumar S."/>
            <person name="Kwok R."/>
            <person name="Lander E."/>
            <person name="Langley C.H."/>
            <person name="Lapoint R."/>
            <person name="Lazzaro B.P."/>
            <person name="Lee S.J."/>
            <person name="Levesque L."/>
            <person name="Li R."/>
            <person name="Lin C.F."/>
            <person name="Lin M.F."/>
            <person name="Lindblad-Toh K."/>
            <person name="Llopart A."/>
            <person name="Long M."/>
            <person name="Low L."/>
            <person name="Lozovsky E."/>
            <person name="Lu J."/>
            <person name="Luo M."/>
            <person name="Machado C.A."/>
            <person name="Makalowski W."/>
            <person name="Marzo M."/>
            <person name="Matsuda M."/>
            <person name="Matzkin L."/>
            <person name="McAllister B."/>
            <person name="McBride C.S."/>
            <person name="McKernan B."/>
            <person name="McKernan K."/>
            <person name="Mendez-Lago M."/>
            <person name="Minx P."/>
            <person name="Mollenhauer M.U."/>
            <person name="Montooth K."/>
            <person name="Mount S.M."/>
            <person name="Mu X."/>
            <person name="Myers E."/>
            <person name="Negre B."/>
            <person name="Newfeld S."/>
            <person name="Nielsen R."/>
            <person name="Noor M.A."/>
            <person name="O'Grady P."/>
            <person name="Pachter L."/>
            <person name="Papaceit M."/>
            <person name="Parisi M.J."/>
            <person name="Parisi M."/>
            <person name="Parts L."/>
            <person name="Pedersen J.S."/>
            <person name="Pesole G."/>
            <person name="Phillippy A.M."/>
            <person name="Ponting C.P."/>
            <person name="Pop M."/>
            <person name="Porcelli D."/>
            <person name="Powell J.R."/>
            <person name="Prohaska S."/>
            <person name="Pruitt K."/>
            <person name="Puig M."/>
            <person name="Quesneville H."/>
            <person name="Ram K.R."/>
            <person name="Rand D."/>
            <person name="Rasmussen M.D."/>
            <person name="Reed L.K."/>
            <person name="Reenan R."/>
            <person name="Reily A."/>
            <person name="Remington K.A."/>
            <person name="Rieger T.T."/>
            <person name="Ritchie M.G."/>
            <person name="Robin C."/>
            <person name="Rogers Y.H."/>
            <person name="Rohde C."/>
            <person name="Rozas J."/>
            <person name="Rubenfield M.J."/>
            <person name="Ruiz A."/>
            <person name="Russo S."/>
            <person name="Salzberg S.L."/>
            <person name="Sanchez-Gracia A."/>
            <person name="Saranga D.J."/>
            <person name="Sato H."/>
            <person name="Schaeffer S.W."/>
            <person name="Schatz M.C."/>
            <person name="Schlenke T."/>
            <person name="Schwartz R."/>
            <person name="Segarra C."/>
            <person name="Singh R.S."/>
            <person name="Sirot L."/>
            <person name="Sirota M."/>
            <person name="Sisneros N.B."/>
            <person name="Smith C.D."/>
            <person name="Smith T.F."/>
            <person name="Spieth J."/>
            <person name="Stage D.E."/>
            <person name="Stark A."/>
            <person name="Stephan W."/>
            <person name="Strausberg R.L."/>
            <person name="Strempel S."/>
            <person name="Sturgill D."/>
            <person name="Sutton G."/>
            <person name="Sutton G.G."/>
            <person name="Tao W."/>
            <person name="Teichmann S."/>
            <person name="Tobari Y.N."/>
            <person name="Tomimura Y."/>
            <person name="Tsolas J.M."/>
            <person name="Valente V.L."/>
            <person name="Venter E."/>
            <person name="Venter J.C."/>
            <person name="Vicario S."/>
            <person name="Vieira F.G."/>
            <person name="Vilella A.J."/>
            <person name="Villasante A."/>
            <person name="Walenz B."/>
            <person name="Wang J."/>
            <person name="Wasserman M."/>
            <person name="Watts T."/>
            <person name="Wilson D."/>
            <person name="Wilson R.K."/>
            <person name="Wing R.A."/>
            <person name="Wolfner M.F."/>
            <person name="Wong A."/>
            <person name="Wong G.K."/>
            <person name="Wu C.I."/>
            <person name="Wu G."/>
            <person name="Yamamoto D."/>
            <person name="Yang H.P."/>
            <person name="Yang S.P."/>
            <person name="Yorke J.A."/>
            <person name="Yoshida K."/>
            <person name="Zdobnov E."/>
            <person name="Zhang P."/>
            <person name="Zhang Y."/>
            <person name="Zimin A.V."/>
            <person name="Baldwin J."/>
            <person name="Abdouelleil A."/>
            <person name="Abdulkadir J."/>
            <person name="Abebe A."/>
            <person name="Abera B."/>
            <person name="Abreu J."/>
            <person name="Acer S.C."/>
            <person name="Aftuck L."/>
            <person name="Alexander A."/>
            <person name="An P."/>
            <person name="Anderson E."/>
            <person name="Anderson S."/>
            <person name="Arachi H."/>
            <person name="Azer M."/>
            <person name="Bachantsang P."/>
            <person name="Barry A."/>
            <person name="Bayul T."/>
            <person name="Berlin A."/>
            <person name="Bessette D."/>
            <person name="Bloom T."/>
            <person name="Blye J."/>
            <person name="Boguslavskiy L."/>
            <person name="Bonnet C."/>
            <person name="Boukhgalter B."/>
            <person name="Bourzgui I."/>
            <person name="Brown A."/>
            <person name="Cahill P."/>
            <person name="Channer S."/>
            <person name="Cheshatsang Y."/>
            <person name="Chuda L."/>
            <person name="Citroen M."/>
            <person name="Collymore A."/>
            <person name="Cooke P."/>
            <person name="Costello M."/>
            <person name="D'Aco K."/>
            <person name="Daza R."/>
            <person name="De Haan G."/>
            <person name="DeGray S."/>
            <person name="DeMaso C."/>
            <person name="Dhargay N."/>
            <person name="Dooley K."/>
            <person name="Dooley E."/>
            <person name="Doricent M."/>
            <person name="Dorje P."/>
            <person name="Dorjee K."/>
            <person name="Dupes A."/>
            <person name="Elong R."/>
            <person name="Falk J."/>
            <person name="Farina A."/>
            <person name="Faro S."/>
            <person name="Ferguson D."/>
            <person name="Fisher S."/>
            <person name="Foley C.D."/>
            <person name="Franke A."/>
            <person name="Friedrich D."/>
            <person name="Gadbois L."/>
            <person name="Gearin G."/>
            <person name="Gearin C.R."/>
            <person name="Giannoukos G."/>
            <person name="Goode T."/>
            <person name="Graham J."/>
            <person name="Grandbois E."/>
            <person name="Grewal S."/>
            <person name="Gyaltsen K."/>
            <person name="Hafez N."/>
            <person name="Hagos B."/>
            <person name="Hall J."/>
            <person name="Henson C."/>
            <person name="Hollinger A."/>
            <person name="Honan T."/>
            <person name="Huard M.D."/>
            <person name="Hughes L."/>
            <person name="Hurhula B."/>
            <person name="Husby M.E."/>
            <person name="Kamat A."/>
            <person name="Kanga B."/>
            <person name="Kashin S."/>
            <person name="Khazanovich D."/>
            <person name="Kisner P."/>
            <person name="Lance K."/>
            <person name="Lara M."/>
            <person name="Lee W."/>
            <person name="Lennon N."/>
            <person name="Letendre F."/>
            <person name="LeVine R."/>
            <person name="Lipovsky A."/>
            <person name="Liu X."/>
            <person name="Liu J."/>
            <person name="Liu S."/>
            <person name="Lokyitsang T."/>
            <person name="Lokyitsang Y."/>
            <person name="Lubonja R."/>
            <person name="Lui A."/>
            <person name="MacDonald P."/>
            <person name="Magnisalis V."/>
            <person name="Maru K."/>
            <person name="Matthews C."/>
            <person name="McCusker W."/>
            <person name="McDonough S."/>
            <person name="Mehta T."/>
            <person name="Meldrim J."/>
            <person name="Meneus L."/>
            <person name="Mihai O."/>
            <person name="Mihalev A."/>
            <person name="Mihova T."/>
            <person name="Mittelman R."/>
            <person name="Mlenga V."/>
            <person name="Montmayeur A."/>
            <person name="Mulrain L."/>
            <person name="Navidi A."/>
            <person name="Naylor J."/>
            <person name="Negash T."/>
            <person name="Nguyen T."/>
            <person name="Nguyen N."/>
            <person name="Nicol R."/>
            <person name="Norbu C."/>
            <person name="Norbu N."/>
            <person name="Novod N."/>
            <person name="O'Neill B."/>
            <person name="Osman S."/>
            <person name="Markiewicz E."/>
            <person name="Oyono O.L."/>
            <person name="Patti C."/>
            <person name="Phunkhang P."/>
            <person name="Pierre F."/>
            <person name="Priest M."/>
            <person name="Raghuraman S."/>
            <person name="Rege F."/>
            <person name="Reyes R."/>
            <person name="Rise C."/>
            <person name="Rogov P."/>
            <person name="Ross K."/>
            <person name="Ryan E."/>
            <person name="Settipalli S."/>
            <person name="Shea T."/>
            <person name="Sherpa N."/>
            <person name="Shi L."/>
            <person name="Shih D."/>
            <person name="Sparrow T."/>
            <person name="Spaulding J."/>
            <person name="Stalker J."/>
            <person name="Stange-Thomann N."/>
            <person name="Stavropoulos S."/>
            <person name="Stone C."/>
            <person name="Strader C."/>
            <person name="Tesfaye S."/>
            <person name="Thomson T."/>
            <person name="Thoulutsang Y."/>
            <person name="Thoulutsang D."/>
            <person name="Topham K."/>
            <person name="Topping I."/>
            <person name="Tsamla T."/>
            <person name="Vassiliev H."/>
            <person name="Vo A."/>
            <person name="Wangchuk T."/>
            <person name="Wangdi T."/>
            <person name="Weiand M."/>
            <person name="Wilkinson J."/>
            <person name="Wilson A."/>
            <person name="Yadav S."/>
            <person name="Young G."/>
            <person name="Yu Q."/>
            <person name="Zembek L."/>
            <person name="Zhong D."/>
            <person name="Zimmer A."/>
            <person name="Zwirko Z."/>
            <person name="Jaffe D.B."/>
            <person name="Alvarez P."/>
            <person name="Brockman W."/>
            <person name="Butler J."/>
            <person name="Chin C."/>
            <person name="Gnerre S."/>
            <person name="Grabherr M."/>
            <person name="Kleber M."/>
            <person name="Mauceli E."/>
            <person name="MacCallum I."/>
        </authorList>
    </citation>
    <scope>NUCLEOTIDE SEQUENCE [LARGE SCALE GENOMIC DNA]</scope>
    <source>
        <strain evidence="9">Tucson 14024-0371.13</strain>
    </source>
</reference>
<dbReference type="PANTHER" id="PTHR46015">
    <property type="entry name" value="ZGC:172121"/>
    <property type="match status" value="1"/>
</dbReference>
<evidence type="ECO:0000256" key="4">
    <source>
        <dbReference type="ARBA" id="ARBA00022833"/>
    </source>
</evidence>
<dbReference type="SMR" id="B3MPE3"/>
<evidence type="ECO:0000259" key="7">
    <source>
        <dbReference type="PROSITE" id="PS50970"/>
    </source>
</evidence>
<dbReference type="GO" id="GO:0009086">
    <property type="term" value="P:methionine biosynthetic process"/>
    <property type="evidence" value="ECO:0007669"/>
    <property type="project" value="TreeGrafter"/>
</dbReference>
<dbReference type="GO" id="GO:0033528">
    <property type="term" value="P:S-methylmethionine cycle"/>
    <property type="evidence" value="ECO:0007669"/>
    <property type="project" value="TreeGrafter"/>
</dbReference>
<dbReference type="Proteomes" id="UP000007801">
    <property type="component" value="Unassembled WGS sequence"/>
</dbReference>